<name>A0A1Q2D0K3_9ACTN</name>
<evidence type="ECO:0000313" key="5">
    <source>
        <dbReference type="Proteomes" id="UP000188235"/>
    </source>
</evidence>
<dbReference type="Pfam" id="PF20921">
    <property type="entry name" value="DUF1846_C"/>
    <property type="match status" value="1"/>
</dbReference>
<evidence type="ECO:0000256" key="1">
    <source>
        <dbReference type="HAMAP-Rule" id="MF_01567"/>
    </source>
</evidence>
<accession>A0A1Q2D0K3</accession>
<dbReference type="AlphaFoldDB" id="A0A1Q2D0K3"/>
<dbReference type="Proteomes" id="UP000188235">
    <property type="component" value="Chromosome"/>
</dbReference>
<dbReference type="Gene3D" id="1.20.1570.10">
    <property type="entry name" value="dip2346 domain like"/>
    <property type="match status" value="1"/>
</dbReference>
<dbReference type="InterPro" id="IPR014999">
    <property type="entry name" value="DUF1846"/>
</dbReference>
<dbReference type="InterPro" id="IPR048496">
    <property type="entry name" value="DUF1846_N"/>
</dbReference>
<evidence type="ECO:0000259" key="3">
    <source>
        <dbReference type="Pfam" id="PF20921"/>
    </source>
</evidence>
<evidence type="ECO:0000313" key="4">
    <source>
        <dbReference type="EMBL" id="AQP51815.1"/>
    </source>
</evidence>
<dbReference type="EMBL" id="CP019607">
    <property type="protein sequence ID" value="AQP51815.1"/>
    <property type="molecule type" value="Genomic_DNA"/>
</dbReference>
<keyword evidence="5" id="KW-1185">Reference proteome</keyword>
<dbReference type="PIRSF" id="PIRSF033132">
    <property type="entry name" value="DUF1846"/>
    <property type="match status" value="1"/>
</dbReference>
<organism evidence="4 5">
    <name type="scientific">Tessaracoccus flavescens</name>
    <dbReference type="NCBI Taxonomy" id="399497"/>
    <lineage>
        <taxon>Bacteria</taxon>
        <taxon>Bacillati</taxon>
        <taxon>Actinomycetota</taxon>
        <taxon>Actinomycetes</taxon>
        <taxon>Propionibacteriales</taxon>
        <taxon>Propionibacteriaceae</taxon>
        <taxon>Tessaracoccus</taxon>
    </lineage>
</organism>
<proteinExistence type="inferred from homology"/>
<feature type="domain" description="DUF1846" evidence="3">
    <location>
        <begin position="355"/>
        <end position="507"/>
    </location>
</feature>
<sequence>MGDSRGGTIRSTPVTRNVGFDRERYLALQSEHINERRERFGGKLYLEFGGKLFDDHHASRVLPGFTPDNKIQMLETIKDEVEVVIAVSAHDLARNKVRADLGIPYESDVLRLIDEFRSYGLFVGSVVITQMTDEHRQARAFKRKLERLGLKVYRHYPIKGYPNDVSLIVSEAGYGRNEYIETERDVVVVTAPGPGSGKMATCLSQLYHDHQRGISSGYAKYETFPIWNLPLDHPVNLAYEAATADLDDVNMIDPYHLAAYGEQCVNYNRDVEIFPVLKLLLERLTGSSPYESPTDMGVNMAGVCISDDEVCRDAAKQEIIRRYFKALVAERRDELEPTISDRIALTMSQVGIVREDRPVVGPALEVERRSKGPSAAIELPDGRIVTGKTSALLGACSAMLLDSLKALAGIDDSVRLLAPETIEPIQTLKTEHLGSSNPRLHTDEVLIALSVSATYDPNAEAALDHLRELRGCDMHSSVILGSVDEGILRNLGVNVTSEPVYQSKKLYKKR</sequence>
<comment type="similarity">
    <text evidence="1">Belongs to the UPF0371 family.</text>
</comment>
<dbReference type="InterPro" id="IPR048441">
    <property type="entry name" value="DUF1846_C"/>
</dbReference>
<dbReference type="Gene3D" id="3.10.630.10">
    <property type="entry name" value="dip2346 domain like"/>
    <property type="match status" value="1"/>
</dbReference>
<dbReference type="Gene3D" id="3.40.140.40">
    <property type="entry name" value="Domain of unknown function (DUF1846), C-terminal subdomain"/>
    <property type="match status" value="1"/>
</dbReference>
<feature type="domain" description="DUF1846" evidence="2">
    <location>
        <begin position="18"/>
        <end position="350"/>
    </location>
</feature>
<dbReference type="NCBIfam" id="NF010184">
    <property type="entry name" value="PRK13663.1"/>
    <property type="match status" value="1"/>
</dbReference>
<dbReference type="STRING" id="399497.BW733_14265"/>
<dbReference type="KEGG" id="tfa:BW733_14265"/>
<dbReference type="OrthoDB" id="9803572at2"/>
<reference evidence="4 5" key="1">
    <citation type="journal article" date="2008" name="Int. J. Syst. Evol. Microbiol.">
        <title>Tessaracoccus flavescens sp. nov., isolated from marine sediment.</title>
        <authorList>
            <person name="Lee D.W."/>
            <person name="Lee S.D."/>
        </authorList>
    </citation>
    <scope>NUCLEOTIDE SEQUENCE [LARGE SCALE GENOMIC DNA]</scope>
    <source>
        <strain evidence="4 5">SST-39T</strain>
    </source>
</reference>
<protein>
    <recommendedName>
        <fullName evidence="1">UPF0371 protein BW733_14265</fullName>
    </recommendedName>
</protein>
<dbReference type="HAMAP" id="MF_01567">
    <property type="entry name" value="UPF0371"/>
    <property type="match status" value="1"/>
</dbReference>
<evidence type="ECO:0000259" key="2">
    <source>
        <dbReference type="Pfam" id="PF08903"/>
    </source>
</evidence>
<dbReference type="Pfam" id="PF08903">
    <property type="entry name" value="DUF1846"/>
    <property type="match status" value="1"/>
</dbReference>
<gene>
    <name evidence="4" type="ORF">BW733_14265</name>
</gene>